<accession>A0A920CL16</accession>
<dbReference type="SMART" id="SM00636">
    <property type="entry name" value="Glyco_18"/>
    <property type="match status" value="1"/>
</dbReference>
<dbReference type="PROSITE" id="PS51910">
    <property type="entry name" value="GH18_2"/>
    <property type="match status" value="1"/>
</dbReference>
<dbReference type="GO" id="GO:0008843">
    <property type="term" value="F:endochitinase activity"/>
    <property type="evidence" value="ECO:0007669"/>
    <property type="project" value="UniProtKB-EC"/>
</dbReference>
<dbReference type="SUPFAM" id="SSF54556">
    <property type="entry name" value="Chitinase insertion domain"/>
    <property type="match status" value="1"/>
</dbReference>
<dbReference type="InterPro" id="IPR011583">
    <property type="entry name" value="Chitinase_II/V-like_cat"/>
</dbReference>
<evidence type="ECO:0000256" key="2">
    <source>
        <dbReference type="ARBA" id="ARBA00012729"/>
    </source>
</evidence>
<evidence type="ECO:0000256" key="6">
    <source>
        <dbReference type="RuleBase" id="RU000489"/>
    </source>
</evidence>
<evidence type="ECO:0000256" key="3">
    <source>
        <dbReference type="ARBA" id="ARBA00022801"/>
    </source>
</evidence>
<gene>
    <name evidence="9" type="ORF">J41TS4_09610</name>
</gene>
<dbReference type="GO" id="GO:0008061">
    <property type="term" value="F:chitin binding"/>
    <property type="evidence" value="ECO:0007669"/>
    <property type="project" value="InterPro"/>
</dbReference>
<dbReference type="InterPro" id="IPR017853">
    <property type="entry name" value="GH"/>
</dbReference>
<dbReference type="GO" id="GO:0006032">
    <property type="term" value="P:chitin catabolic process"/>
    <property type="evidence" value="ECO:0007669"/>
    <property type="project" value="UniProtKB-KW"/>
</dbReference>
<proteinExistence type="inferred from homology"/>
<dbReference type="EC" id="3.2.1.14" evidence="2"/>
<dbReference type="EMBL" id="BORS01000003">
    <property type="protein sequence ID" value="GIO41203.1"/>
    <property type="molecule type" value="Genomic_DNA"/>
</dbReference>
<dbReference type="PROSITE" id="PS01095">
    <property type="entry name" value="GH18_1"/>
    <property type="match status" value="1"/>
</dbReference>
<keyword evidence="4" id="KW-0146">Chitin degradation</keyword>
<dbReference type="PANTHER" id="PTHR11177">
    <property type="entry name" value="CHITINASE"/>
    <property type="match status" value="1"/>
</dbReference>
<evidence type="ECO:0000256" key="1">
    <source>
        <dbReference type="ARBA" id="ARBA00000822"/>
    </source>
</evidence>
<evidence type="ECO:0000256" key="7">
    <source>
        <dbReference type="RuleBase" id="RU004453"/>
    </source>
</evidence>
<name>A0A920CL16_9BACL</name>
<keyword evidence="4" id="KW-0119">Carbohydrate metabolism</keyword>
<organism evidence="9 10">
    <name type="scientific">Paenibacillus apis</name>
    <dbReference type="NCBI Taxonomy" id="1792174"/>
    <lineage>
        <taxon>Bacteria</taxon>
        <taxon>Bacillati</taxon>
        <taxon>Bacillota</taxon>
        <taxon>Bacilli</taxon>
        <taxon>Bacillales</taxon>
        <taxon>Paenibacillaceae</taxon>
        <taxon>Paenibacillus</taxon>
    </lineage>
</organism>
<dbReference type="InterPro" id="IPR001579">
    <property type="entry name" value="Glyco_hydro_18_chit_AS"/>
</dbReference>
<dbReference type="Proteomes" id="UP000678895">
    <property type="component" value="Unassembled WGS sequence"/>
</dbReference>
<evidence type="ECO:0000259" key="8">
    <source>
        <dbReference type="PROSITE" id="PS51910"/>
    </source>
</evidence>
<evidence type="ECO:0000313" key="9">
    <source>
        <dbReference type="EMBL" id="GIO41203.1"/>
    </source>
</evidence>
<reference evidence="9" key="1">
    <citation type="submission" date="2021-03" db="EMBL/GenBank/DDBJ databases">
        <title>Antimicrobial resistance genes in bacteria isolated from Japanese honey, and their potential for conferring macrolide and lincosamide resistance in the American foulbrood pathogen Paenibacillus larvae.</title>
        <authorList>
            <person name="Okamoto M."/>
            <person name="Kumagai M."/>
            <person name="Kanamori H."/>
            <person name="Takamatsu D."/>
        </authorList>
    </citation>
    <scope>NUCLEOTIDE SEQUENCE</scope>
    <source>
        <strain evidence="9">J41TS4</strain>
    </source>
</reference>
<dbReference type="InterPro" id="IPR029070">
    <property type="entry name" value="Chitinase_insertion_sf"/>
</dbReference>
<comment type="similarity">
    <text evidence="7">Belongs to the glycosyl hydrolase 18 family.</text>
</comment>
<evidence type="ECO:0000256" key="4">
    <source>
        <dbReference type="ARBA" id="ARBA00023024"/>
    </source>
</evidence>
<evidence type="ECO:0000313" key="10">
    <source>
        <dbReference type="Proteomes" id="UP000678895"/>
    </source>
</evidence>
<feature type="domain" description="GH18" evidence="8">
    <location>
        <begin position="7"/>
        <end position="354"/>
    </location>
</feature>
<keyword evidence="5 6" id="KW-0326">Glycosidase</keyword>
<dbReference type="Pfam" id="PF00704">
    <property type="entry name" value="Glyco_hydro_18"/>
    <property type="match status" value="1"/>
</dbReference>
<comment type="caution">
    <text evidence="9">The sequence shown here is derived from an EMBL/GenBank/DDBJ whole genome shotgun (WGS) entry which is preliminary data.</text>
</comment>
<keyword evidence="3 6" id="KW-0378">Hydrolase</keyword>
<comment type="catalytic activity">
    <reaction evidence="1">
        <text>Random endo-hydrolysis of N-acetyl-beta-D-glucosaminide (1-&gt;4)-beta-linkages in chitin and chitodextrins.</text>
        <dbReference type="EC" id="3.2.1.14"/>
    </reaction>
</comment>
<keyword evidence="4" id="KW-0624">Polysaccharide degradation</keyword>
<dbReference type="InterPro" id="IPR001223">
    <property type="entry name" value="Glyco_hydro18_cat"/>
</dbReference>
<dbReference type="SUPFAM" id="SSF51445">
    <property type="entry name" value="(Trans)glycosidases"/>
    <property type="match status" value="1"/>
</dbReference>
<dbReference type="Gene3D" id="3.10.50.10">
    <property type="match status" value="1"/>
</dbReference>
<dbReference type="Gene3D" id="3.20.20.80">
    <property type="entry name" value="Glycosidases"/>
    <property type="match status" value="1"/>
</dbReference>
<dbReference type="PANTHER" id="PTHR11177:SF317">
    <property type="entry name" value="CHITINASE 12-RELATED"/>
    <property type="match status" value="1"/>
</dbReference>
<dbReference type="AlphaFoldDB" id="A0A920CL16"/>
<sequence length="354" mass="38979">MSKQMRKKVIGYVGTRDLSTVREQDILSLDVINIAFAGLVEGRVVWPGGEESREALQRIRRIHPGIRLALSVGGWGADGFSQAAANQAGRERLAVSAAELADEYGLDGIDIDWEYPGTSLAGIAACRDDKQNFTLLLQQLRETLDAAGPGRMLTIAAGGDTYFTLQTDIPEICRYLDYVMLMTYDLQGGFQTVTGHHAALYQGRTNLIDACVDKAVRVFGEAGLPAEKMVVGVPFYSRQWDRVKGGGDGLGQEAETIGHYGPDYGSLVDYIGPADRGNPEDHAPRGEYRRYWDAEAGVPYLFDGSTFISYEDQQSLAGKVAYIRERGLAGIMFWEYRSDPTGTLIPFIREELDK</sequence>
<protein>
    <recommendedName>
        <fullName evidence="2">chitinase</fullName>
        <ecNumber evidence="2">3.2.1.14</ecNumber>
    </recommendedName>
</protein>
<dbReference type="InterPro" id="IPR050314">
    <property type="entry name" value="Glycosyl_Hydrlase_18"/>
</dbReference>
<dbReference type="GO" id="GO:0005975">
    <property type="term" value="P:carbohydrate metabolic process"/>
    <property type="evidence" value="ECO:0007669"/>
    <property type="project" value="InterPro"/>
</dbReference>
<evidence type="ECO:0000256" key="5">
    <source>
        <dbReference type="ARBA" id="ARBA00023295"/>
    </source>
</evidence>
<keyword evidence="10" id="KW-1185">Reference proteome</keyword>